<evidence type="ECO:0000259" key="5">
    <source>
        <dbReference type="PROSITE" id="PS50893"/>
    </source>
</evidence>
<name>A0ABQ3HJ28_9ACTN</name>
<organism evidence="6 7">
    <name type="scientific">Nocardioides flavus</name>
    <name type="common">ex Wang et al. 2016</name>
    <dbReference type="NCBI Taxonomy" id="2058780"/>
    <lineage>
        <taxon>Bacteria</taxon>
        <taxon>Bacillati</taxon>
        <taxon>Actinomycetota</taxon>
        <taxon>Actinomycetes</taxon>
        <taxon>Propionibacteriales</taxon>
        <taxon>Nocardioidaceae</taxon>
        <taxon>Nocardioides</taxon>
    </lineage>
</organism>
<evidence type="ECO:0000256" key="2">
    <source>
        <dbReference type="ARBA" id="ARBA00022448"/>
    </source>
</evidence>
<dbReference type="Pfam" id="PF00005">
    <property type="entry name" value="ABC_tran"/>
    <property type="match status" value="2"/>
</dbReference>
<protein>
    <submittedName>
        <fullName evidence="6">Cobalt ABC transporter ATP-binding protein</fullName>
    </submittedName>
</protein>
<dbReference type="SMART" id="SM00382">
    <property type="entry name" value="AAA"/>
    <property type="match status" value="2"/>
</dbReference>
<reference evidence="7" key="1">
    <citation type="journal article" date="2019" name="Int. J. Syst. Evol. Microbiol.">
        <title>The Global Catalogue of Microorganisms (GCM) 10K type strain sequencing project: providing services to taxonomists for standard genome sequencing and annotation.</title>
        <authorList>
            <consortium name="The Broad Institute Genomics Platform"/>
            <consortium name="The Broad Institute Genome Sequencing Center for Infectious Disease"/>
            <person name="Wu L."/>
            <person name="Ma J."/>
        </authorList>
    </citation>
    <scope>NUCLEOTIDE SEQUENCE [LARGE SCALE GENOMIC DNA]</scope>
    <source>
        <strain evidence="7">CGMCC 1.12791</strain>
    </source>
</reference>
<dbReference type="PROSITE" id="PS50893">
    <property type="entry name" value="ABC_TRANSPORTER_2"/>
    <property type="match status" value="2"/>
</dbReference>
<feature type="domain" description="ABC transporter" evidence="5">
    <location>
        <begin position="289"/>
        <end position="506"/>
    </location>
</feature>
<dbReference type="InterPro" id="IPR003439">
    <property type="entry name" value="ABC_transporter-like_ATP-bd"/>
</dbReference>
<accession>A0ABQ3HJ28</accession>
<comment type="caution">
    <text evidence="6">The sequence shown here is derived from an EMBL/GenBank/DDBJ whole genome shotgun (WGS) entry which is preliminary data.</text>
</comment>
<evidence type="ECO:0000256" key="3">
    <source>
        <dbReference type="ARBA" id="ARBA00022741"/>
    </source>
</evidence>
<dbReference type="InterPro" id="IPR015856">
    <property type="entry name" value="ABC_transpr_CbiO/EcfA_su"/>
</dbReference>
<comment type="similarity">
    <text evidence="1">Belongs to the ABC transporter superfamily.</text>
</comment>
<dbReference type="Gene3D" id="3.40.50.300">
    <property type="entry name" value="P-loop containing nucleotide triphosphate hydrolases"/>
    <property type="match status" value="2"/>
</dbReference>
<dbReference type="SUPFAM" id="SSF52540">
    <property type="entry name" value="P-loop containing nucleoside triphosphate hydrolases"/>
    <property type="match status" value="2"/>
</dbReference>
<dbReference type="CDD" id="cd03225">
    <property type="entry name" value="ABC_cobalt_CbiO_domain1"/>
    <property type="match status" value="2"/>
</dbReference>
<keyword evidence="4 6" id="KW-0067">ATP-binding</keyword>
<evidence type="ECO:0000256" key="1">
    <source>
        <dbReference type="ARBA" id="ARBA00005417"/>
    </source>
</evidence>
<proteinExistence type="inferred from homology"/>
<dbReference type="InterPro" id="IPR050095">
    <property type="entry name" value="ECF_ABC_transporter_ATP-bd"/>
</dbReference>
<dbReference type="PANTHER" id="PTHR43553">
    <property type="entry name" value="HEAVY METAL TRANSPORTER"/>
    <property type="match status" value="1"/>
</dbReference>
<dbReference type="PANTHER" id="PTHR43553:SF24">
    <property type="entry name" value="ENERGY-COUPLING FACTOR TRANSPORTER ATP-BINDING PROTEIN ECFA1"/>
    <property type="match status" value="1"/>
</dbReference>
<keyword evidence="2" id="KW-0813">Transport</keyword>
<evidence type="ECO:0000256" key="4">
    <source>
        <dbReference type="ARBA" id="ARBA00022840"/>
    </source>
</evidence>
<dbReference type="InterPro" id="IPR017871">
    <property type="entry name" value="ABC_transporter-like_CS"/>
</dbReference>
<dbReference type="InterPro" id="IPR003593">
    <property type="entry name" value="AAA+_ATPase"/>
</dbReference>
<keyword evidence="7" id="KW-1185">Reference proteome</keyword>
<feature type="domain" description="ABC transporter" evidence="5">
    <location>
        <begin position="4"/>
        <end position="249"/>
    </location>
</feature>
<dbReference type="InterPro" id="IPR027417">
    <property type="entry name" value="P-loop_NTPase"/>
</dbReference>
<dbReference type="Proteomes" id="UP000597341">
    <property type="component" value="Unassembled WGS sequence"/>
</dbReference>
<sequence length="535" mass="55416">MTLVEIDGARVRFPRRADPALTVEELRVERGHDVVVLGPTGSGKSTLLHAIAGHVPHSVNATLEGDVAVCGLRTAEHSVVRLSRHVGLVAQDPSAGTTLPYVEQEVALPLENRAVDPVAISGRVDRALDRVGARGLRSRRQSELSGGELQRVATAAALVAEPDLLLLDEPTSMLDADGVASVRDVLASGVGAGPTTVLVEHRLDELAGASGAGLPPRAVVLDRTGRLVAAGPTADVLAVHARDLHAAGCWLPLDTELRAATGAPGGLTHRDNRAHLLTAGRRTGPRTPPRGEVVLGARGLAVGRAGAVLADVDLDLRAGEVVAVLGANGSGKSTLLLTLAGLLPPYAGTVTGPRAGLVFQNPEHQFCASTVAAETAHGLGAGGEAAGARELRRFGLDDLVTQNPYRLSGGEKRRLSLAAVLAHERPALVLDEPTLGLDRADTVTTAAAMRREAEGGRAVLFASHDLRTVAGAADRVLVLGDGRVLACAPTWEVLRDRGTLAGARLALPPLLAWLTEHLDDDGCRAALRSLDGAAR</sequence>
<gene>
    <name evidence="6" type="primary">cbiO</name>
    <name evidence="6" type="ORF">GCM10011376_13360</name>
</gene>
<dbReference type="PROSITE" id="PS00211">
    <property type="entry name" value="ABC_TRANSPORTER_1"/>
    <property type="match status" value="1"/>
</dbReference>
<evidence type="ECO:0000313" key="7">
    <source>
        <dbReference type="Proteomes" id="UP000597341"/>
    </source>
</evidence>
<dbReference type="EMBL" id="BNAD01000002">
    <property type="protein sequence ID" value="GHE16726.1"/>
    <property type="molecule type" value="Genomic_DNA"/>
</dbReference>
<dbReference type="GO" id="GO:0005524">
    <property type="term" value="F:ATP binding"/>
    <property type="evidence" value="ECO:0007669"/>
    <property type="project" value="UniProtKB-KW"/>
</dbReference>
<evidence type="ECO:0000313" key="6">
    <source>
        <dbReference type="EMBL" id="GHE16726.1"/>
    </source>
</evidence>
<keyword evidence="3" id="KW-0547">Nucleotide-binding</keyword>
<dbReference type="RefSeq" id="WP_191278603.1">
    <property type="nucleotide sequence ID" value="NZ_BNAD01000002.1"/>
</dbReference>